<keyword evidence="2" id="KW-1185">Reference proteome</keyword>
<organism evidence="1 2">
    <name type="scientific">Meganyctiphanes norvegica</name>
    <name type="common">Northern krill</name>
    <name type="synonym">Thysanopoda norvegica</name>
    <dbReference type="NCBI Taxonomy" id="48144"/>
    <lineage>
        <taxon>Eukaryota</taxon>
        <taxon>Metazoa</taxon>
        <taxon>Ecdysozoa</taxon>
        <taxon>Arthropoda</taxon>
        <taxon>Crustacea</taxon>
        <taxon>Multicrustacea</taxon>
        <taxon>Malacostraca</taxon>
        <taxon>Eumalacostraca</taxon>
        <taxon>Eucarida</taxon>
        <taxon>Euphausiacea</taxon>
        <taxon>Euphausiidae</taxon>
        <taxon>Meganyctiphanes</taxon>
    </lineage>
</organism>
<dbReference type="AlphaFoldDB" id="A0AAV2RV44"/>
<comment type="caution">
    <text evidence="1">The sequence shown here is derived from an EMBL/GenBank/DDBJ whole genome shotgun (WGS) entry which is preliminary data.</text>
</comment>
<reference evidence="1 2" key="1">
    <citation type="submission" date="2024-05" db="EMBL/GenBank/DDBJ databases">
        <authorList>
            <person name="Wallberg A."/>
        </authorList>
    </citation>
    <scope>NUCLEOTIDE SEQUENCE [LARGE SCALE GENOMIC DNA]</scope>
</reference>
<gene>
    <name evidence="1" type="ORF">MNOR_LOCUS28439</name>
</gene>
<dbReference type="Proteomes" id="UP001497623">
    <property type="component" value="Unassembled WGS sequence"/>
</dbReference>
<name>A0AAV2RV44_MEGNR</name>
<dbReference type="EMBL" id="CAXKWB010031385">
    <property type="protein sequence ID" value="CAL4139364.1"/>
    <property type="molecule type" value="Genomic_DNA"/>
</dbReference>
<evidence type="ECO:0000313" key="1">
    <source>
        <dbReference type="EMBL" id="CAL4139364.1"/>
    </source>
</evidence>
<accession>A0AAV2RV44</accession>
<evidence type="ECO:0000313" key="2">
    <source>
        <dbReference type="Proteomes" id="UP001497623"/>
    </source>
</evidence>
<proteinExistence type="predicted"/>
<sequence>MRIKADHQKIQIQVIDLGPTLQCDQVVLMIQRQVIDLGPTLRIQNQILGLDPALQFDQVVLMMPKTLSHHITKELKNPIQKILNQVIDLDLVLQYDQVVSMMQKSLTHYIAKRMSHQIQKKEDCPKELDHHQEQEIQMINTFHLLFYQKLIFIEGESWNMTLKMLT</sequence>
<protein>
    <submittedName>
        <fullName evidence="1">Uncharacterized protein</fullName>
    </submittedName>
</protein>